<keyword evidence="1" id="KW-1133">Transmembrane helix</keyword>
<dbReference type="OrthoDB" id="467942at2"/>
<sequence length="148" mass="16621">MPDPLYGWKFLPWRSLFPAAALGVTIAKLVDIALAIADDRWRWLSRFLQNPFDPTSQGIPYGIWLPAGLFMSGVGIGALAVIFLEFCFPPGPIYSSTLWALVLCLMACLFFLWLVLLVNPLPTVFVTANETLFFGAVLGVFWQGRRHW</sequence>
<dbReference type="HOGENOM" id="CLU_125508_0_0_3"/>
<name>B8HM06_CYAP4</name>
<keyword evidence="1" id="KW-0472">Membrane</keyword>
<reference evidence="2" key="1">
    <citation type="submission" date="2009-01" db="EMBL/GenBank/DDBJ databases">
        <title>Complete sequence of chromosome Cyanothece sp. PCC 7425.</title>
        <authorList>
            <consortium name="US DOE Joint Genome Institute"/>
            <person name="Lucas S."/>
            <person name="Copeland A."/>
            <person name="Lapidus A."/>
            <person name="Glavina del Rio T."/>
            <person name="Dalin E."/>
            <person name="Tice H."/>
            <person name="Bruce D."/>
            <person name="Goodwin L."/>
            <person name="Pitluck S."/>
            <person name="Sims D."/>
            <person name="Meineke L."/>
            <person name="Brettin T."/>
            <person name="Detter J.C."/>
            <person name="Han C."/>
            <person name="Larimer F."/>
            <person name="Land M."/>
            <person name="Hauser L."/>
            <person name="Kyrpides N."/>
            <person name="Ovchinnikova G."/>
            <person name="Liberton M."/>
            <person name="Stoeckel J."/>
            <person name="Banerjee A."/>
            <person name="Singh A."/>
            <person name="Page L."/>
            <person name="Sato H."/>
            <person name="Zhao L."/>
            <person name="Sherman L."/>
            <person name="Pakrasi H."/>
            <person name="Richardson P."/>
        </authorList>
    </citation>
    <scope>NUCLEOTIDE SEQUENCE</scope>
    <source>
        <strain evidence="2">PCC 7425</strain>
    </source>
</reference>
<gene>
    <name evidence="2" type="ordered locus">Cyan7425_3032</name>
</gene>
<organism evidence="2">
    <name type="scientific">Cyanothece sp. (strain PCC 7425 / ATCC 29141)</name>
    <dbReference type="NCBI Taxonomy" id="395961"/>
    <lineage>
        <taxon>Bacteria</taxon>
        <taxon>Bacillati</taxon>
        <taxon>Cyanobacteriota</taxon>
        <taxon>Cyanophyceae</taxon>
        <taxon>Gomontiellales</taxon>
        <taxon>Cyanothecaceae</taxon>
        <taxon>Cyanothece</taxon>
    </lineage>
</organism>
<proteinExistence type="predicted"/>
<dbReference type="KEGG" id="cyn:Cyan7425_3032"/>
<keyword evidence="1" id="KW-0812">Transmembrane</keyword>
<dbReference type="AlphaFoldDB" id="B8HM06"/>
<feature type="transmembrane region" description="Helical" evidence="1">
    <location>
        <begin position="124"/>
        <end position="142"/>
    </location>
</feature>
<evidence type="ECO:0000313" key="2">
    <source>
        <dbReference type="EMBL" id="ACL45366.1"/>
    </source>
</evidence>
<accession>B8HM06</accession>
<evidence type="ECO:0000256" key="1">
    <source>
        <dbReference type="SAM" id="Phobius"/>
    </source>
</evidence>
<dbReference type="EMBL" id="CP001344">
    <property type="protein sequence ID" value="ACL45366.1"/>
    <property type="molecule type" value="Genomic_DNA"/>
</dbReference>
<feature type="transmembrane region" description="Helical" evidence="1">
    <location>
        <begin position="98"/>
        <end position="118"/>
    </location>
</feature>
<feature type="transmembrane region" description="Helical" evidence="1">
    <location>
        <begin position="61"/>
        <end position="86"/>
    </location>
</feature>
<protein>
    <submittedName>
        <fullName evidence="2">Uncharacterized protein</fullName>
    </submittedName>
</protein>